<keyword evidence="5" id="KW-1185">Reference proteome</keyword>
<feature type="domain" description="AAA+ ATPase" evidence="3">
    <location>
        <begin position="80"/>
        <end position="214"/>
    </location>
</feature>
<evidence type="ECO:0000256" key="1">
    <source>
        <dbReference type="ARBA" id="ARBA00022705"/>
    </source>
</evidence>
<dbReference type="EMBL" id="KN716157">
    <property type="protein sequence ID" value="KJH52972.1"/>
    <property type="molecule type" value="Genomic_DNA"/>
</dbReference>
<keyword evidence="1" id="KW-0235">DNA replication</keyword>
<reference evidence="4 5" key="1">
    <citation type="submission" date="2013-11" db="EMBL/GenBank/DDBJ databases">
        <title>Draft genome of the bovine lungworm Dictyocaulus viviparus.</title>
        <authorList>
            <person name="Mitreva M."/>
        </authorList>
    </citation>
    <scope>NUCLEOTIDE SEQUENCE [LARGE SCALE GENOMIC DNA]</scope>
    <source>
        <strain evidence="4 5">HannoverDv2000</strain>
    </source>
</reference>
<dbReference type="PANTHER" id="PTHR10763:SF26">
    <property type="entry name" value="CELL DIVISION CONTROL PROTEIN 6 HOMOLOG"/>
    <property type="match status" value="1"/>
</dbReference>
<dbReference type="InterPro" id="IPR003959">
    <property type="entry name" value="ATPase_AAA_core"/>
</dbReference>
<dbReference type="STRING" id="29172.A0A0D8Y9U3"/>
<dbReference type="Gene3D" id="3.40.50.300">
    <property type="entry name" value="P-loop containing nucleotide triphosphate hydrolases"/>
    <property type="match status" value="1"/>
</dbReference>
<dbReference type="GO" id="GO:0016887">
    <property type="term" value="F:ATP hydrolysis activity"/>
    <property type="evidence" value="ECO:0007669"/>
    <property type="project" value="InterPro"/>
</dbReference>
<proteinExistence type="predicted"/>
<evidence type="ECO:0000313" key="4">
    <source>
        <dbReference type="EMBL" id="KJH52972.1"/>
    </source>
</evidence>
<feature type="region of interest" description="Disordered" evidence="2">
    <location>
        <begin position="1"/>
        <end position="31"/>
    </location>
</feature>
<dbReference type="Pfam" id="PF00004">
    <property type="entry name" value="AAA"/>
    <property type="match status" value="1"/>
</dbReference>
<dbReference type="AlphaFoldDB" id="A0A0D8Y9U3"/>
<dbReference type="Gene3D" id="1.10.8.60">
    <property type="match status" value="1"/>
</dbReference>
<reference evidence="5" key="2">
    <citation type="journal article" date="2016" name="Sci. Rep.">
        <title>Dictyocaulus viviparus genome, variome and transcriptome elucidate lungworm biology and support future intervention.</title>
        <authorList>
            <person name="McNulty S.N."/>
            <person name="Strube C."/>
            <person name="Rosa B.A."/>
            <person name="Martin J.C."/>
            <person name="Tyagi R."/>
            <person name="Choi Y.J."/>
            <person name="Wang Q."/>
            <person name="Hallsworth Pepin K."/>
            <person name="Zhang X."/>
            <person name="Ozersky P."/>
            <person name="Wilson R.K."/>
            <person name="Sternberg P.W."/>
            <person name="Gasser R.B."/>
            <person name="Mitreva M."/>
        </authorList>
    </citation>
    <scope>NUCLEOTIDE SEQUENCE [LARGE SCALE GENOMIC DNA]</scope>
    <source>
        <strain evidence="5">HannoverDv2000</strain>
    </source>
</reference>
<organism evidence="4 5">
    <name type="scientific">Dictyocaulus viviparus</name>
    <name type="common">Bovine lungworm</name>
    <dbReference type="NCBI Taxonomy" id="29172"/>
    <lineage>
        <taxon>Eukaryota</taxon>
        <taxon>Metazoa</taxon>
        <taxon>Ecdysozoa</taxon>
        <taxon>Nematoda</taxon>
        <taxon>Chromadorea</taxon>
        <taxon>Rhabditida</taxon>
        <taxon>Rhabditina</taxon>
        <taxon>Rhabditomorpha</taxon>
        <taxon>Strongyloidea</taxon>
        <taxon>Metastrongylidae</taxon>
        <taxon>Dictyocaulus</taxon>
    </lineage>
</organism>
<evidence type="ECO:0000256" key="2">
    <source>
        <dbReference type="SAM" id="MobiDB-lite"/>
    </source>
</evidence>
<gene>
    <name evidence="4" type="ORF">DICVIV_00841</name>
</gene>
<protein>
    <recommendedName>
        <fullName evidence="3">AAA+ ATPase domain-containing protein</fullName>
    </recommendedName>
</protein>
<dbReference type="InterPro" id="IPR050311">
    <property type="entry name" value="ORC1/CDC6"/>
</dbReference>
<sequence length="397" mass="43313">MVKTRSQKVTSEGDDQKEASRISIAGSLENSTPQTVSHKKILRDRHLFDECGGSVKALHGREKEFSKICGWIQNAITDECPLSIYISGSPGTGKSATIGLVCQHFGQRIVSTILNCASIRSQTEIIRSILHAVGSSARPSLSTLSSILKGMEKHFVLILDEVDHLVSKTNSFLYTAFQWPQSITTKLVVIGISNSIDLTERLLPKLKIIHSPKTLVFAPYSKDEILEILKKKFSTETDFVMDSSVLELCARKVAAMSGDIRAAFHIMKQTRNSEKLTVSPSCRQVLGILNNVYSSPVARAHLPLQPRLLLAVAVAMLSNKKVLNITSLTNAYSRACDVVKVPQLEGEDFTAALQILESQSFITQGPGGSLVLQVNATTAKATIADNAMMAQISQIHL</sequence>
<dbReference type="CDD" id="cd00009">
    <property type="entry name" value="AAA"/>
    <property type="match status" value="1"/>
</dbReference>
<dbReference type="GO" id="GO:0006270">
    <property type="term" value="P:DNA replication initiation"/>
    <property type="evidence" value="ECO:0007669"/>
    <property type="project" value="TreeGrafter"/>
</dbReference>
<evidence type="ECO:0000259" key="3">
    <source>
        <dbReference type="SMART" id="SM00382"/>
    </source>
</evidence>
<dbReference type="GO" id="GO:0033314">
    <property type="term" value="P:mitotic DNA replication checkpoint signaling"/>
    <property type="evidence" value="ECO:0007669"/>
    <property type="project" value="TreeGrafter"/>
</dbReference>
<dbReference type="GO" id="GO:0005524">
    <property type="term" value="F:ATP binding"/>
    <property type="evidence" value="ECO:0007669"/>
    <property type="project" value="InterPro"/>
</dbReference>
<evidence type="ECO:0000313" key="5">
    <source>
        <dbReference type="Proteomes" id="UP000053766"/>
    </source>
</evidence>
<accession>A0A0D8Y9U3</accession>
<dbReference type="GO" id="GO:0003688">
    <property type="term" value="F:DNA replication origin binding"/>
    <property type="evidence" value="ECO:0007669"/>
    <property type="project" value="TreeGrafter"/>
</dbReference>
<dbReference type="PANTHER" id="PTHR10763">
    <property type="entry name" value="CELL DIVISION CONTROL PROTEIN 6-RELATED"/>
    <property type="match status" value="1"/>
</dbReference>
<dbReference type="SMART" id="SM00382">
    <property type="entry name" value="AAA"/>
    <property type="match status" value="1"/>
</dbReference>
<dbReference type="GO" id="GO:0005634">
    <property type="term" value="C:nucleus"/>
    <property type="evidence" value="ECO:0007669"/>
    <property type="project" value="TreeGrafter"/>
</dbReference>
<dbReference type="SUPFAM" id="SSF52540">
    <property type="entry name" value="P-loop containing nucleoside triphosphate hydrolases"/>
    <property type="match status" value="1"/>
</dbReference>
<dbReference type="InterPro" id="IPR003593">
    <property type="entry name" value="AAA+_ATPase"/>
</dbReference>
<dbReference type="OrthoDB" id="1926878at2759"/>
<dbReference type="Proteomes" id="UP000053766">
    <property type="component" value="Unassembled WGS sequence"/>
</dbReference>
<name>A0A0D8Y9U3_DICVI</name>
<dbReference type="InterPro" id="IPR027417">
    <property type="entry name" value="P-loop_NTPase"/>
</dbReference>